<dbReference type="GO" id="GO:0016567">
    <property type="term" value="P:protein ubiquitination"/>
    <property type="evidence" value="ECO:0007669"/>
    <property type="project" value="TreeGrafter"/>
</dbReference>
<organism evidence="10 12">
    <name type="scientific">Rhynchospora pubera</name>
    <dbReference type="NCBI Taxonomy" id="906938"/>
    <lineage>
        <taxon>Eukaryota</taxon>
        <taxon>Viridiplantae</taxon>
        <taxon>Streptophyta</taxon>
        <taxon>Embryophyta</taxon>
        <taxon>Tracheophyta</taxon>
        <taxon>Spermatophyta</taxon>
        <taxon>Magnoliopsida</taxon>
        <taxon>Liliopsida</taxon>
        <taxon>Poales</taxon>
        <taxon>Cyperaceae</taxon>
        <taxon>Cyperoideae</taxon>
        <taxon>Rhynchosporeae</taxon>
        <taxon>Rhynchospora</taxon>
    </lineage>
</organism>
<dbReference type="Proteomes" id="UP001140206">
    <property type="component" value="Chromosome 1"/>
</dbReference>
<dbReference type="EMBL" id="JAMFTS010000004">
    <property type="protein sequence ID" value="KAJ4757980.1"/>
    <property type="molecule type" value="Genomic_DNA"/>
</dbReference>
<evidence type="ECO:0000256" key="7">
    <source>
        <dbReference type="SAM" id="MobiDB-lite"/>
    </source>
</evidence>
<comment type="function">
    <text evidence="1">May be involved in environmental stress response.</text>
</comment>
<keyword evidence="2" id="KW-0479">Metal-binding</keyword>
<dbReference type="PANTHER" id="PTHR10634:SF22">
    <property type="entry name" value="ZINC FINGER A20 AND AN1 DOMAIN-CONTAINING STRESS-ASSOCIATED PROTEIN 5"/>
    <property type="match status" value="1"/>
</dbReference>
<dbReference type="GO" id="GO:0008270">
    <property type="term" value="F:zinc ion binding"/>
    <property type="evidence" value="ECO:0007669"/>
    <property type="project" value="UniProtKB-KW"/>
</dbReference>
<dbReference type="InterPro" id="IPR050652">
    <property type="entry name" value="AN1_A20_ZnFinger"/>
</dbReference>
<accession>A0AAV8G4Z2</accession>
<dbReference type="AlphaFoldDB" id="A0AAV8G4Z2"/>
<reference evidence="10" key="1">
    <citation type="submission" date="2022-08" db="EMBL/GenBank/DDBJ databases">
        <authorList>
            <person name="Marques A."/>
        </authorList>
    </citation>
    <scope>NUCLEOTIDE SEQUENCE</scope>
    <source>
        <strain evidence="10">RhyPub2mFocal</strain>
        <tissue evidence="10">Leaves</tissue>
    </source>
</reference>
<keyword evidence="5" id="KW-0346">Stress response</keyword>
<proteinExistence type="predicted"/>
<evidence type="ECO:0000256" key="5">
    <source>
        <dbReference type="ARBA" id="ARBA00023016"/>
    </source>
</evidence>
<keyword evidence="12" id="KW-1185">Reference proteome</keyword>
<dbReference type="InterPro" id="IPR000058">
    <property type="entry name" value="Znf_AN1"/>
</dbReference>
<dbReference type="InterPro" id="IPR035896">
    <property type="entry name" value="AN1-like_Znf"/>
</dbReference>
<feature type="region of interest" description="Disordered" evidence="7">
    <location>
        <begin position="1"/>
        <end position="45"/>
    </location>
</feature>
<comment type="caution">
    <text evidence="10">The sequence shown here is derived from an EMBL/GenBank/DDBJ whole genome shotgun (WGS) entry which is preliminary data.</text>
</comment>
<evidence type="ECO:0000256" key="6">
    <source>
        <dbReference type="PROSITE-ProRule" id="PRU00449"/>
    </source>
</evidence>
<dbReference type="GO" id="GO:0004842">
    <property type="term" value="F:ubiquitin-protein transferase activity"/>
    <property type="evidence" value="ECO:0007669"/>
    <property type="project" value="TreeGrafter"/>
</dbReference>
<keyword evidence="3 6" id="KW-0863">Zinc-finger</keyword>
<feature type="domain" description="AN1-type" evidence="8">
    <location>
        <begin position="91"/>
        <end position="137"/>
    </location>
</feature>
<evidence type="ECO:0000256" key="3">
    <source>
        <dbReference type="ARBA" id="ARBA00022771"/>
    </source>
</evidence>
<dbReference type="Proteomes" id="UP001140206">
    <property type="component" value="Chromosome 2"/>
</dbReference>
<keyword evidence="4" id="KW-0862">Zinc</keyword>
<evidence type="ECO:0000256" key="1">
    <source>
        <dbReference type="ARBA" id="ARBA00003732"/>
    </source>
</evidence>
<name>A0AAV8G4Z2_9POAL</name>
<dbReference type="Gene3D" id="4.10.1110.10">
    <property type="entry name" value="AN1-like Zinc finger"/>
    <property type="match status" value="1"/>
</dbReference>
<dbReference type="SMART" id="SM00154">
    <property type="entry name" value="ZnF_AN1"/>
    <property type="match status" value="1"/>
</dbReference>
<evidence type="ECO:0000256" key="4">
    <source>
        <dbReference type="ARBA" id="ARBA00022833"/>
    </source>
</evidence>
<evidence type="ECO:0000313" key="10">
    <source>
        <dbReference type="EMBL" id="KAJ4798846.1"/>
    </source>
</evidence>
<dbReference type="Proteomes" id="UP001140206">
    <property type="component" value="Chromosome 4"/>
</dbReference>
<evidence type="ECO:0000256" key="2">
    <source>
        <dbReference type="ARBA" id="ARBA00022723"/>
    </source>
</evidence>
<protein>
    <submittedName>
        <fullName evidence="10">Zinc finger A20 and AN1 domain-containing stress-associated protein</fullName>
    </submittedName>
</protein>
<gene>
    <name evidence="11" type="ORF">LUZ62_023004</name>
    <name evidence="10" type="ORF">LUZ62_050092</name>
    <name evidence="9" type="ORF">LUZ62_068355</name>
</gene>
<feature type="compositionally biased region" description="Pro residues" evidence="7">
    <location>
        <begin position="24"/>
        <end position="38"/>
    </location>
</feature>
<evidence type="ECO:0000313" key="12">
    <source>
        <dbReference type="Proteomes" id="UP001140206"/>
    </source>
</evidence>
<dbReference type="PANTHER" id="PTHR10634">
    <property type="entry name" value="AN1-TYPE ZINC FINGER PROTEIN"/>
    <property type="match status" value="1"/>
</dbReference>
<evidence type="ECO:0000259" key="8">
    <source>
        <dbReference type="PROSITE" id="PS51039"/>
    </source>
</evidence>
<dbReference type="PROSITE" id="PS51039">
    <property type="entry name" value="ZF_AN1"/>
    <property type="match status" value="1"/>
</dbReference>
<evidence type="ECO:0000313" key="11">
    <source>
        <dbReference type="EMBL" id="KAJ4810438.1"/>
    </source>
</evidence>
<dbReference type="EMBL" id="JAMFTS010000002">
    <property type="protein sequence ID" value="KAJ4798846.1"/>
    <property type="molecule type" value="Genomic_DNA"/>
</dbReference>
<feature type="region of interest" description="Disordered" evidence="7">
    <location>
        <begin position="66"/>
        <end position="85"/>
    </location>
</feature>
<dbReference type="FunFam" id="4.10.1110.10:FF:000001">
    <property type="entry name" value="Zinc finger AN1-type containing 6"/>
    <property type="match status" value="1"/>
</dbReference>
<feature type="compositionally biased region" description="Polar residues" evidence="7">
    <location>
        <begin position="66"/>
        <end position="75"/>
    </location>
</feature>
<dbReference type="EMBL" id="JAMFTS010000001">
    <property type="protein sequence ID" value="KAJ4810438.1"/>
    <property type="molecule type" value="Genomic_DNA"/>
</dbReference>
<dbReference type="SUPFAM" id="SSF118310">
    <property type="entry name" value="AN1-like Zinc finger"/>
    <property type="match status" value="1"/>
</dbReference>
<sequence>MAGERCNLGKDEAELLKPSSPSSTSPPNPAQAPPPTNPPSLFLSPPQEILSQLTEKAEANNSVAITTEISKPAQSDQKKETDPLKSTIGSIKSIHRCMICRKRVGLTGFRCRCGDLFCGAHRYSDTHDCSFDYKAAGRAEIMKNNPVVRAAKIIKI</sequence>
<dbReference type="Pfam" id="PF01428">
    <property type="entry name" value="zf-AN1"/>
    <property type="match status" value="1"/>
</dbReference>
<evidence type="ECO:0000313" key="9">
    <source>
        <dbReference type="EMBL" id="KAJ4757980.1"/>
    </source>
</evidence>